<dbReference type="PROSITE" id="PS51805">
    <property type="entry name" value="EPHD"/>
    <property type="match status" value="1"/>
</dbReference>
<feature type="region of interest" description="Disordered" evidence="18">
    <location>
        <begin position="799"/>
        <end position="832"/>
    </location>
</feature>
<keyword evidence="7 17" id="KW-0863">Zinc-finger</keyword>
<evidence type="ECO:0000256" key="12">
    <source>
        <dbReference type="ARBA" id="ARBA00023125"/>
    </source>
</evidence>
<feature type="domain" description="PHD-type" evidence="19">
    <location>
        <begin position="1159"/>
        <end position="1210"/>
    </location>
</feature>
<dbReference type="Pfam" id="PF00856">
    <property type="entry name" value="SET"/>
    <property type="match status" value="1"/>
</dbReference>
<evidence type="ECO:0000256" key="3">
    <source>
        <dbReference type="ARBA" id="ARBA00022679"/>
    </source>
</evidence>
<dbReference type="FunFam" id="3.30.40.10:FF:000394">
    <property type="entry name" value="Histone-lysine N-methyltransferase"/>
    <property type="match status" value="1"/>
</dbReference>
<feature type="compositionally biased region" description="Polar residues" evidence="18">
    <location>
        <begin position="456"/>
        <end position="465"/>
    </location>
</feature>
<keyword evidence="8" id="KW-0862">Zinc</keyword>
<dbReference type="GO" id="GO:0140945">
    <property type="term" value="F:histone H3K4 monomethyltransferase activity"/>
    <property type="evidence" value="ECO:0007669"/>
    <property type="project" value="UniProtKB-EC"/>
</dbReference>
<evidence type="ECO:0000259" key="20">
    <source>
        <dbReference type="PROSITE" id="PS50280"/>
    </source>
</evidence>
<evidence type="ECO:0000256" key="10">
    <source>
        <dbReference type="ARBA" id="ARBA00023015"/>
    </source>
</evidence>
<dbReference type="EC" id="2.1.1.364" evidence="15"/>
<dbReference type="InterPro" id="IPR047219">
    <property type="entry name" value="KMT2A_2B_SET"/>
</dbReference>
<dbReference type="SUPFAM" id="SSF82199">
    <property type="entry name" value="SET domain"/>
    <property type="match status" value="1"/>
</dbReference>
<feature type="region of interest" description="Disordered" evidence="18">
    <location>
        <begin position="1758"/>
        <end position="1814"/>
    </location>
</feature>
<protein>
    <recommendedName>
        <fullName evidence="15">[histone H3]-lysine(4) N-methyltransferase</fullName>
        <ecNumber evidence="15">2.1.1.364</ecNumber>
    </recommendedName>
</protein>
<dbReference type="SUPFAM" id="SSF57903">
    <property type="entry name" value="FYVE/PHD zinc finger"/>
    <property type="match status" value="2"/>
</dbReference>
<dbReference type="PROSITE" id="PS50016">
    <property type="entry name" value="ZF_PHD_2"/>
    <property type="match status" value="2"/>
</dbReference>
<feature type="domain" description="PHD-type" evidence="19">
    <location>
        <begin position="1207"/>
        <end position="1260"/>
    </location>
</feature>
<evidence type="ECO:0000256" key="17">
    <source>
        <dbReference type="PROSITE-ProRule" id="PRU00509"/>
    </source>
</evidence>
<dbReference type="InterPro" id="IPR003888">
    <property type="entry name" value="FYrich_N"/>
</dbReference>
<evidence type="ECO:0000259" key="21">
    <source>
        <dbReference type="PROSITE" id="PS50868"/>
    </source>
</evidence>
<evidence type="ECO:0000256" key="18">
    <source>
        <dbReference type="SAM" id="MobiDB-lite"/>
    </source>
</evidence>
<dbReference type="GO" id="GO:0008270">
    <property type="term" value="F:zinc ion binding"/>
    <property type="evidence" value="ECO:0007669"/>
    <property type="project" value="UniProtKB-KW"/>
</dbReference>
<evidence type="ECO:0000313" key="25">
    <source>
        <dbReference type="Proteomes" id="UP000823561"/>
    </source>
</evidence>
<keyword evidence="5" id="KW-0479">Metal-binding</keyword>
<dbReference type="Pfam" id="PF00628">
    <property type="entry name" value="PHD"/>
    <property type="match status" value="1"/>
</dbReference>
<feature type="compositionally biased region" description="Basic residues" evidence="18">
    <location>
        <begin position="687"/>
        <end position="696"/>
    </location>
</feature>
<feature type="compositionally biased region" description="Polar residues" evidence="18">
    <location>
        <begin position="2263"/>
        <end position="2274"/>
    </location>
</feature>
<dbReference type="GO" id="GO:0003677">
    <property type="term" value="F:DNA binding"/>
    <property type="evidence" value="ECO:0007669"/>
    <property type="project" value="UniProtKB-KW"/>
</dbReference>
<dbReference type="Proteomes" id="UP000823561">
    <property type="component" value="Chromosome 20"/>
</dbReference>
<evidence type="ECO:0000256" key="8">
    <source>
        <dbReference type="ARBA" id="ARBA00022833"/>
    </source>
</evidence>
<dbReference type="Gene3D" id="2.170.270.10">
    <property type="entry name" value="SET domain"/>
    <property type="match status" value="1"/>
</dbReference>
<feature type="compositionally biased region" description="Polar residues" evidence="18">
    <location>
        <begin position="622"/>
        <end position="634"/>
    </location>
</feature>
<feature type="region of interest" description="Disordered" evidence="18">
    <location>
        <begin position="209"/>
        <end position="285"/>
    </location>
</feature>
<feature type="compositionally biased region" description="Basic residues" evidence="18">
    <location>
        <begin position="469"/>
        <end position="487"/>
    </location>
</feature>
<feature type="region of interest" description="Disordered" evidence="18">
    <location>
        <begin position="1891"/>
        <end position="1910"/>
    </location>
</feature>
<dbReference type="SMART" id="SM00542">
    <property type="entry name" value="FYRC"/>
    <property type="match status" value="1"/>
</dbReference>
<feature type="compositionally biased region" description="Basic and acidic residues" evidence="18">
    <location>
        <begin position="605"/>
        <end position="621"/>
    </location>
</feature>
<dbReference type="InterPro" id="IPR001214">
    <property type="entry name" value="SET_dom"/>
</dbReference>
<dbReference type="InterPro" id="IPR013083">
    <property type="entry name" value="Znf_RING/FYVE/PHD"/>
</dbReference>
<feature type="compositionally biased region" description="Polar residues" evidence="18">
    <location>
        <begin position="271"/>
        <end position="283"/>
    </location>
</feature>
<evidence type="ECO:0000256" key="6">
    <source>
        <dbReference type="ARBA" id="ARBA00022737"/>
    </source>
</evidence>
<dbReference type="PROSITE" id="PS50868">
    <property type="entry name" value="POST_SET"/>
    <property type="match status" value="1"/>
</dbReference>
<keyword evidence="14" id="KW-0539">Nucleus</keyword>
<keyword evidence="4" id="KW-0949">S-adenosyl-L-methionine</keyword>
<feature type="compositionally biased region" description="Acidic residues" evidence="18">
    <location>
        <begin position="2013"/>
        <end position="2027"/>
    </location>
</feature>
<feature type="compositionally biased region" description="Polar residues" evidence="18">
    <location>
        <begin position="543"/>
        <end position="555"/>
    </location>
</feature>
<dbReference type="Gene3D" id="1.20.920.10">
    <property type="entry name" value="Bromodomain-like"/>
    <property type="match status" value="1"/>
</dbReference>
<feature type="region of interest" description="Disordered" evidence="18">
    <location>
        <begin position="2263"/>
        <end position="2295"/>
    </location>
</feature>
<dbReference type="CDD" id="cd15506">
    <property type="entry name" value="PHD1_KMT2A_like"/>
    <property type="match status" value="1"/>
</dbReference>
<evidence type="ECO:0000259" key="23">
    <source>
        <dbReference type="PROSITE" id="PS51805"/>
    </source>
</evidence>
<keyword evidence="6" id="KW-0677">Repeat</keyword>
<keyword evidence="2" id="KW-0489">Methyltransferase</keyword>
<dbReference type="Pfam" id="PF13832">
    <property type="entry name" value="zf-HC5HC2H_2"/>
    <property type="match status" value="1"/>
</dbReference>
<feature type="region of interest" description="Disordered" evidence="18">
    <location>
        <begin position="662"/>
        <end position="701"/>
    </location>
</feature>
<feature type="compositionally biased region" description="Low complexity" evidence="18">
    <location>
        <begin position="409"/>
        <end position="421"/>
    </location>
</feature>
<feature type="region of interest" description="Disordered" evidence="18">
    <location>
        <begin position="882"/>
        <end position="923"/>
    </location>
</feature>
<feature type="region of interest" description="Disordered" evidence="18">
    <location>
        <begin position="298"/>
        <end position="511"/>
    </location>
</feature>
<dbReference type="InterPro" id="IPR011011">
    <property type="entry name" value="Znf_FYVE_PHD"/>
</dbReference>
<evidence type="ECO:0000259" key="22">
    <source>
        <dbReference type="PROSITE" id="PS51058"/>
    </source>
</evidence>
<feature type="domain" description="PHD-type" evidence="23">
    <location>
        <begin position="1525"/>
        <end position="1632"/>
    </location>
</feature>
<dbReference type="InterPro" id="IPR019787">
    <property type="entry name" value="Znf_PHD-finger"/>
</dbReference>
<dbReference type="PANTHER" id="PTHR45838:SF3">
    <property type="entry name" value="HISTONE-LYSINE N-METHYLTRANSFERASE 2B"/>
    <property type="match status" value="1"/>
</dbReference>
<dbReference type="EMBL" id="JADWDJ010000020">
    <property type="protein sequence ID" value="KAG5264471.1"/>
    <property type="molecule type" value="Genomic_DNA"/>
</dbReference>
<feature type="compositionally biased region" description="Low complexity" evidence="18">
    <location>
        <begin position="1841"/>
        <end position="1876"/>
    </location>
</feature>
<feature type="compositionally biased region" description="Polar residues" evidence="18">
    <location>
        <begin position="1011"/>
        <end position="1020"/>
    </location>
</feature>
<keyword evidence="10" id="KW-0805">Transcription regulation</keyword>
<dbReference type="Gene3D" id="3.30.160.360">
    <property type="match status" value="2"/>
</dbReference>
<dbReference type="SMART" id="SM00541">
    <property type="entry name" value="FYRN"/>
    <property type="match status" value="1"/>
</dbReference>
<dbReference type="Pfam" id="PF05965">
    <property type="entry name" value="FYRC"/>
    <property type="match status" value="1"/>
</dbReference>
<comment type="catalytic activity">
    <reaction evidence="16">
        <text>L-lysyl(4)-[histone H3] + S-adenosyl-L-methionine = N(6)-methyl-L-lysyl(4)-[histone H3] + S-adenosyl-L-homocysteine + H(+)</text>
        <dbReference type="Rhea" id="RHEA:60264"/>
        <dbReference type="Rhea" id="RHEA-COMP:15543"/>
        <dbReference type="Rhea" id="RHEA-COMP:15547"/>
        <dbReference type="ChEBI" id="CHEBI:15378"/>
        <dbReference type="ChEBI" id="CHEBI:29969"/>
        <dbReference type="ChEBI" id="CHEBI:57856"/>
        <dbReference type="ChEBI" id="CHEBI:59789"/>
        <dbReference type="ChEBI" id="CHEBI:61929"/>
        <dbReference type="EC" id="2.1.1.364"/>
    </reaction>
    <physiologicalReaction direction="left-to-right" evidence="16">
        <dbReference type="Rhea" id="RHEA:60265"/>
    </physiologicalReaction>
</comment>
<dbReference type="SMART" id="SM00249">
    <property type="entry name" value="PHD"/>
    <property type="match status" value="4"/>
</dbReference>
<dbReference type="PROSITE" id="PS51543">
    <property type="entry name" value="FYRC"/>
    <property type="match status" value="1"/>
</dbReference>
<comment type="subcellular location">
    <subcellularLocation>
        <location evidence="1">Nucleus</location>
    </subcellularLocation>
</comment>
<evidence type="ECO:0000256" key="15">
    <source>
        <dbReference type="ARBA" id="ARBA00023620"/>
    </source>
</evidence>
<keyword evidence="12" id="KW-0238">DNA-binding</keyword>
<feature type="region of interest" description="Disordered" evidence="18">
    <location>
        <begin position="975"/>
        <end position="1079"/>
    </location>
</feature>
<dbReference type="PANTHER" id="PTHR45838">
    <property type="entry name" value="HISTONE-LYSINE-N-METHYLTRANSFERASE 2 KMT2 FAMILY MEMBER"/>
    <property type="match status" value="1"/>
</dbReference>
<dbReference type="FunFam" id="2.170.270.10:FF:000004">
    <property type="entry name" value="Histone-lysine N-methyltransferase"/>
    <property type="match status" value="1"/>
</dbReference>
<dbReference type="GO" id="GO:0032259">
    <property type="term" value="P:methylation"/>
    <property type="evidence" value="ECO:0007669"/>
    <property type="project" value="UniProtKB-KW"/>
</dbReference>
<evidence type="ECO:0000256" key="7">
    <source>
        <dbReference type="ARBA" id="ARBA00022771"/>
    </source>
</evidence>
<feature type="compositionally biased region" description="Low complexity" evidence="18">
    <location>
        <begin position="799"/>
        <end position="809"/>
    </location>
</feature>
<evidence type="ECO:0000256" key="13">
    <source>
        <dbReference type="ARBA" id="ARBA00023163"/>
    </source>
</evidence>
<name>A0AAV6FSI9_9TELE</name>
<accession>A0AAV6FSI9</accession>
<feature type="compositionally biased region" description="Low complexity" evidence="18">
    <location>
        <begin position="113"/>
        <end position="123"/>
    </location>
</feature>
<feature type="region of interest" description="Disordered" evidence="18">
    <location>
        <begin position="2555"/>
        <end position="2683"/>
    </location>
</feature>
<evidence type="ECO:0000256" key="1">
    <source>
        <dbReference type="ARBA" id="ARBA00004123"/>
    </source>
</evidence>
<dbReference type="PROSITE" id="PS51058">
    <property type="entry name" value="ZF_CXXC"/>
    <property type="match status" value="1"/>
</dbReference>
<dbReference type="InterPro" id="IPR036427">
    <property type="entry name" value="Bromodomain-like_sf"/>
</dbReference>
<keyword evidence="13" id="KW-0804">Transcription</keyword>
<dbReference type="FunFam" id="3.30.40.10:FF:000002">
    <property type="entry name" value="Histone-lysine N-methyltransferase"/>
    <property type="match status" value="1"/>
</dbReference>
<dbReference type="Pfam" id="PF05964">
    <property type="entry name" value="FYRN"/>
    <property type="match status" value="1"/>
</dbReference>
<dbReference type="InterPro" id="IPR002857">
    <property type="entry name" value="Znf_CXXC"/>
</dbReference>
<reference evidence="24" key="1">
    <citation type="submission" date="2020-10" db="EMBL/GenBank/DDBJ databases">
        <title>Chromosome-scale genome assembly of the Allis shad, Alosa alosa.</title>
        <authorList>
            <person name="Margot Z."/>
            <person name="Christophe K."/>
            <person name="Cabau C."/>
            <person name="Louis A."/>
            <person name="Berthelot C."/>
            <person name="Parey E."/>
            <person name="Roest Crollius H."/>
            <person name="Montfort J."/>
            <person name="Robinson-Rechavi M."/>
            <person name="Bucao C."/>
            <person name="Bouchez O."/>
            <person name="Gislard M."/>
            <person name="Lluch J."/>
            <person name="Milhes M."/>
            <person name="Lampietro C."/>
            <person name="Lopez Roques C."/>
            <person name="Donnadieu C."/>
            <person name="Braasch I."/>
            <person name="Desvignes T."/>
            <person name="Postlethwait J."/>
            <person name="Bobe J."/>
            <person name="Guiguen Y."/>
        </authorList>
    </citation>
    <scope>NUCLEOTIDE SEQUENCE</scope>
    <source>
        <strain evidence="24">M-15738</strain>
        <tissue evidence="24">Blood</tissue>
    </source>
</reference>
<feature type="compositionally biased region" description="Basic and acidic residues" evidence="18">
    <location>
        <begin position="2597"/>
        <end position="2627"/>
    </location>
</feature>
<feature type="domain" description="SET" evidence="20">
    <location>
        <begin position="2844"/>
        <end position="2961"/>
    </location>
</feature>
<dbReference type="SMART" id="SM00317">
    <property type="entry name" value="SET"/>
    <property type="match status" value="1"/>
</dbReference>
<dbReference type="InterPro" id="IPR034732">
    <property type="entry name" value="EPHD"/>
</dbReference>
<evidence type="ECO:0000256" key="5">
    <source>
        <dbReference type="ARBA" id="ARBA00022723"/>
    </source>
</evidence>
<evidence type="ECO:0000259" key="19">
    <source>
        <dbReference type="PROSITE" id="PS50016"/>
    </source>
</evidence>
<evidence type="ECO:0000256" key="4">
    <source>
        <dbReference type="ARBA" id="ARBA00022691"/>
    </source>
</evidence>
<organism evidence="24 25">
    <name type="scientific">Alosa alosa</name>
    <name type="common">allis shad</name>
    <dbReference type="NCBI Taxonomy" id="278164"/>
    <lineage>
        <taxon>Eukaryota</taxon>
        <taxon>Metazoa</taxon>
        <taxon>Chordata</taxon>
        <taxon>Craniata</taxon>
        <taxon>Vertebrata</taxon>
        <taxon>Euteleostomi</taxon>
        <taxon>Actinopterygii</taxon>
        <taxon>Neopterygii</taxon>
        <taxon>Teleostei</taxon>
        <taxon>Clupei</taxon>
        <taxon>Clupeiformes</taxon>
        <taxon>Clupeoidei</taxon>
        <taxon>Clupeidae</taxon>
        <taxon>Alosa</taxon>
    </lineage>
</organism>
<sequence length="2985" mass="324932">MAAVGGGLSASAVLAGVNTSTTVRCRFPARPCTSRSQARSERRLRVGRLWTGDGKTASKGPRPVNIGLTLQEDPSLLRLLRIAEKHKRKREAGFDSSGSEEEDNFVGFGVDGGRSLRSSRSGSQIGTPLKSVLSPAEKPPPAPDLIEAKDAAPPPAPAVSEIKPLYGKVVKRGERIRKDQPSTVVPGARNTPKSKLVVKLAVKKTTKEVLPPKTVKAEQASKGKGSGADGRQPAKALAKNQKVRKSVVDLTNDEVQELNTDGSSKGRKQLTLHSPTSSATSGSIPIIRVLKDSKVELAGSASPAPVESEGPSQKKQSKVVWTLTLVKGQGKTSAVRRSPTEVRKSTGPMLGKFVKRSRPAAQEEGSDSLGSPTRGNSLPSASTSPSSQRRNPSHLLWIPQKRRTKDMGSSSAVAATTVAVSPKPVGKQRRVSKGTEGSPEEGAEAGWESGHGPSDQPATSSGNSVSRRPPFKFKRRKSKLNMRRKPGVQKTDPSADSPVKRRKRKVAGNIYEPLVTLNSENQGEQQVEVSCAPGNTELASVEGTPSVTPVVSGRSSRVIKTPKRFLDDERMSHLVTRSPLKKNGIGSTLDPDVPKPAGHRRRSHHYADTKGDGHAAGRFQEDQSTSDAPQSSKGDQALGPGAGKLKFYERLKKLTATLAQKRVRKAGGTPVDQQGEAGGDEESQGPVKKRRRRRSKLTMEDIQSPGVVRKLAVHLNAAGATLPGVEHLDTTTGVNVEGPTQMESVGLTPRDLGERVLVEQEGTTHRISVSSSNKRMFHLLKRAKVQLIKIDQQKQLKSSQLLSGSVKLGESSETGGKRRRRRRMARAPNRDLAARQQQLLAGPRIKHVCRAAAVALGQPRAMVPDDIPRLSALPLHEREGIAPSPTAEAGAGEASDPESASDSEWTTSSSCRPEFRTGGVRSRRCMSCPGCLTQDDCGRCVHCLDKPKFGGPNTKRQCCIHRICSRIALKKARRMGIRNPKVQVRRGGRSSASGNASSEDEEGAAPRTAPSDLQSPSPSRKQPRRHVTPLCYSDLLRSESESDESTTHQPIPRRTTLSNGATASLADEDGGNFPKPRRLPFVRAGRRRFDKSTAQHTNTNTPPNSLAALANRFGQREMASRQANTAHRVRIDFKEDCSVQNVWLMGGLSVLTSIPISPDSVCLLCASKGKHEMVYCQVCCEPFHSFCLKEEERPQEGNKENWCCRRCKYCHVCGRKSKHSKPVLQCRRCLYCYHPTCLGPTYPKPLKCNLPWVCMKCIRCRSCGMTPGKTWDMAWNHEQDLCPDCSVLHKLGNVCPVCQCCYEEAGCRKRMMKCARCTRWVHSKCEKISDEECERMKRRPVGGFICTPCGLGSWREELQEELRSGLQTVLSTLLDSPHTEDVLTCEQCKASPEDACVKSPAAVCDLRAVSRKLEQGGYSTVRAFSEDVATVMRRKLKGEDEHLPNELKSLYMQLMKEAFSWLNGGHMKTWEPLSQEFPSGMLPDAVLPPSDEHSYAQWLERDNFPAQGTKGLLSPGQIKRLFQDSRQCSLCQQHGDAMPNEAGRLLYLGQNDWAHVNCCIWSAEVQEDKGALLHVHSAVARGRLMRCDRCGLSGATVGCCLSSCQSNFHFMCARIRNCVFQEDQNVYCHKHCDLINGKEVTGSGFEVLRRIYVDFEGFSLRRKFLTGLEPDIINMMIGSLQIHHLGVLSELSANSGKLFPVGYQCSRWYWSTVNPYVRCKYTCQVREAQPSPPKQVFRDGHCQGSNQTIAHSPTPVQAMETKAAATSQPVEIPIGTPSPKAKPDAGSKSGYSHLRRPVGGLCRPLPSPGNASSKSHHILTISDLVKPARLGCLNHRRGGHSILPSSGSSPLLPRSLPFSSPNRSSPSSPTSPLASSGHLPLHAAVGNLPATLRHSPRVPQPFRVSQPESAEVPQDFLASSEPEDAAEMPIYGLDTEEHSDEQAILLVADELSADPNNGDEDTVILVTDQGVPYGHFDVDADEAVASVLNAKLEFNEALLHEDMVLQYRAHTGEDEEDEMREGEEEEEGGGRDEMEVAQTEEYSVDACTSTGSKEPSPPNSAVEVLGNDSSDDDGGDNNVDHYLNFSRTVVLHDASKDAAQAGLSCLPTSGTISQLDGADNESESDAGEVTGEDDCQEMGMPSSQESEPSSGTSSSEGHASTVTTLNICSKTSAAASVASSKPVILVGTQNSVLLDHKTGKFVSADVGSTIDLTKDSQDGDSSTDSVSMDEVMPQPDVRQLPVKTRPFSNPRVRLIETSSAPTHITVNPPVASSRQPRKKVGKIPAPVGRPRKIIPSTSSPAFRAVPLKDPVTAAPIVINGFGSPSQLNETPKGKPIAIRLTTPKPIQPQGGVATGTSKPPQILLVNRFGQILVKDPQSNTFQSPNAASSPSLSNISQIAKIIHSRNVLPRPVPKILVAPVSSQCTVVPQSVGVTTHIISYTSSSGSATPTNVWVRKLNMPEGAVLAQQSQGEMAQAIIDKAMASHRDVLRSPNLSPSQFTVHPFLNKLESPQPIATLPSELKRTRPAILARSAPQVRVKRVSSVSERVGVKKCRADFLPPAPPTDKEDPNGSTAASRASGVRMKTPSSKDILALDQLKPDCPEQPKPDVPKPVVSKRETAKDDRPTVPKEANGGVPAKTHVWVSARDGDLSDWGPYSGLSSDEESSPPKRSPTESPMKDQPRLSFVITSDDGFKVEADSIEVAWRAVLEGVQEARIGCGMRQLPVSVLSGAQLLGVVHNAVLYLLEQLQGASKCSGYRFRFHPQEKPEEELPINPSGCARAEIYQRKSTFDMFDFLASQHRKLPEYTALDEEEDDLPLKSTRRATNSELPVAMRFRHLKRTSKEAVGVYRSPIHGRGLFCKRNIEAGEMVIEYAGNVIRSVLTDKREKHYDRKGIGCYMFRIDDFDVVDATMHGNAAARFINHSCDPNCYSRVISVDGLKHIVIFALRKVLRGEELTYDYKFPKEDANSKLHCNCGARRCRRFLN</sequence>
<feature type="region of interest" description="Disordered" evidence="18">
    <location>
        <begin position="88"/>
        <end position="160"/>
    </location>
</feature>
<feature type="compositionally biased region" description="Low complexity" evidence="18">
    <location>
        <begin position="377"/>
        <end position="387"/>
    </location>
</feature>
<dbReference type="PROSITE" id="PS51542">
    <property type="entry name" value="FYRN"/>
    <property type="match status" value="1"/>
</dbReference>
<dbReference type="InterPro" id="IPR003616">
    <property type="entry name" value="Post-SET_dom"/>
</dbReference>
<gene>
    <name evidence="24" type="ORF">AALO_G00254120</name>
</gene>
<keyword evidence="9" id="KW-0156">Chromatin regulator</keyword>
<evidence type="ECO:0000313" key="24">
    <source>
        <dbReference type="EMBL" id="KAG5264471.1"/>
    </source>
</evidence>
<dbReference type="Gene3D" id="3.30.40.10">
    <property type="entry name" value="Zinc/RING finger domain, C3HC4 (zinc finger)"/>
    <property type="match status" value="3"/>
</dbReference>
<feature type="compositionally biased region" description="Acidic residues" evidence="18">
    <location>
        <begin position="2118"/>
        <end position="2136"/>
    </location>
</feature>
<feature type="domain" description="Post-SET" evidence="21">
    <location>
        <begin position="2969"/>
        <end position="2985"/>
    </location>
</feature>
<dbReference type="CDD" id="cd19170">
    <property type="entry name" value="SET_KMT2A_2B"/>
    <property type="match status" value="1"/>
</dbReference>
<evidence type="ECO:0000256" key="2">
    <source>
        <dbReference type="ARBA" id="ARBA00022603"/>
    </source>
</evidence>
<evidence type="ECO:0000256" key="16">
    <source>
        <dbReference type="ARBA" id="ARBA00049353"/>
    </source>
</evidence>
<feature type="domain" description="CXXC-type" evidence="22">
    <location>
        <begin position="918"/>
        <end position="965"/>
    </location>
</feature>
<dbReference type="Pfam" id="PF02008">
    <property type="entry name" value="zf-CXXC"/>
    <property type="match status" value="1"/>
</dbReference>
<feature type="compositionally biased region" description="Low complexity" evidence="18">
    <location>
        <begin position="2137"/>
        <end position="2156"/>
    </location>
</feature>
<dbReference type="InterPro" id="IPR046341">
    <property type="entry name" value="SET_dom_sf"/>
</dbReference>
<evidence type="ECO:0000256" key="9">
    <source>
        <dbReference type="ARBA" id="ARBA00022853"/>
    </source>
</evidence>
<proteinExistence type="predicted"/>
<dbReference type="InterPro" id="IPR003889">
    <property type="entry name" value="FYrich_C"/>
</dbReference>
<dbReference type="GO" id="GO:0045893">
    <property type="term" value="P:positive regulation of DNA-templated transcription"/>
    <property type="evidence" value="ECO:0007669"/>
    <property type="project" value="TreeGrafter"/>
</dbReference>
<feature type="region of interest" description="Disordered" evidence="18">
    <location>
        <begin position="1840"/>
        <end position="1880"/>
    </location>
</feature>
<dbReference type="PROSITE" id="PS50280">
    <property type="entry name" value="SET"/>
    <property type="match status" value="1"/>
</dbReference>
<keyword evidence="3" id="KW-0808">Transferase</keyword>
<evidence type="ECO:0000256" key="11">
    <source>
        <dbReference type="ARBA" id="ARBA00023117"/>
    </source>
</evidence>
<dbReference type="InterPro" id="IPR001965">
    <property type="entry name" value="Znf_PHD"/>
</dbReference>
<comment type="caution">
    <text evidence="24">The sequence shown here is derived from an EMBL/GenBank/DDBJ whole genome shotgun (WGS) entry which is preliminary data.</text>
</comment>
<feature type="region of interest" description="Disordered" evidence="18">
    <location>
        <begin position="2011"/>
        <end position="2079"/>
    </location>
</feature>
<keyword evidence="11" id="KW-0103">Bromodomain</keyword>
<evidence type="ECO:0000256" key="14">
    <source>
        <dbReference type="ARBA" id="ARBA00023242"/>
    </source>
</evidence>
<feature type="region of interest" description="Disordered" evidence="18">
    <location>
        <begin position="536"/>
        <end position="641"/>
    </location>
</feature>
<dbReference type="GO" id="GO:0035097">
    <property type="term" value="C:histone methyltransferase complex"/>
    <property type="evidence" value="ECO:0007669"/>
    <property type="project" value="TreeGrafter"/>
</dbReference>
<keyword evidence="25" id="KW-1185">Reference proteome</keyword>
<feature type="region of interest" description="Disordered" evidence="18">
    <location>
        <begin position="2104"/>
        <end position="2159"/>
    </location>
</feature>